<feature type="compositionally biased region" description="Polar residues" evidence="1">
    <location>
        <begin position="73"/>
        <end position="88"/>
    </location>
</feature>
<accession>A0A9P5TVD1</accession>
<dbReference type="AlphaFoldDB" id="A0A9P5TVD1"/>
<dbReference type="Gene3D" id="1.20.1280.50">
    <property type="match status" value="1"/>
</dbReference>
<protein>
    <recommendedName>
        <fullName evidence="4">F-box domain-containing protein</fullName>
    </recommendedName>
</protein>
<evidence type="ECO:0008006" key="4">
    <source>
        <dbReference type="Google" id="ProtNLM"/>
    </source>
</evidence>
<dbReference type="EMBL" id="JADNRY010000584">
    <property type="protein sequence ID" value="KAF9038406.1"/>
    <property type="molecule type" value="Genomic_DNA"/>
</dbReference>
<evidence type="ECO:0000256" key="1">
    <source>
        <dbReference type="SAM" id="MobiDB-lite"/>
    </source>
</evidence>
<keyword evidence="3" id="KW-1185">Reference proteome</keyword>
<evidence type="ECO:0000313" key="3">
    <source>
        <dbReference type="Proteomes" id="UP000772434"/>
    </source>
</evidence>
<organism evidence="2 3">
    <name type="scientific">Rhodocollybia butyracea</name>
    <dbReference type="NCBI Taxonomy" id="206335"/>
    <lineage>
        <taxon>Eukaryota</taxon>
        <taxon>Fungi</taxon>
        <taxon>Dikarya</taxon>
        <taxon>Basidiomycota</taxon>
        <taxon>Agaricomycotina</taxon>
        <taxon>Agaricomycetes</taxon>
        <taxon>Agaricomycetidae</taxon>
        <taxon>Agaricales</taxon>
        <taxon>Marasmiineae</taxon>
        <taxon>Omphalotaceae</taxon>
        <taxon>Rhodocollybia</taxon>
    </lineage>
</organism>
<name>A0A9P5TVD1_9AGAR</name>
<gene>
    <name evidence="2" type="ORF">BDP27DRAFT_1347759</name>
</gene>
<dbReference type="OrthoDB" id="3139399at2759"/>
<evidence type="ECO:0000313" key="2">
    <source>
        <dbReference type="EMBL" id="KAF9038406.1"/>
    </source>
</evidence>
<dbReference type="InterPro" id="IPR032675">
    <property type="entry name" value="LRR_dom_sf"/>
</dbReference>
<reference evidence="2" key="1">
    <citation type="submission" date="2020-11" db="EMBL/GenBank/DDBJ databases">
        <authorList>
            <consortium name="DOE Joint Genome Institute"/>
            <person name="Ahrendt S."/>
            <person name="Riley R."/>
            <person name="Andreopoulos W."/>
            <person name="Labutti K."/>
            <person name="Pangilinan J."/>
            <person name="Ruiz-Duenas F.J."/>
            <person name="Barrasa J.M."/>
            <person name="Sanchez-Garcia M."/>
            <person name="Camarero S."/>
            <person name="Miyauchi S."/>
            <person name="Serrano A."/>
            <person name="Linde D."/>
            <person name="Babiker R."/>
            <person name="Drula E."/>
            <person name="Ayuso-Fernandez I."/>
            <person name="Pacheco R."/>
            <person name="Padilla G."/>
            <person name="Ferreira P."/>
            <person name="Barriuso J."/>
            <person name="Kellner H."/>
            <person name="Castanera R."/>
            <person name="Alfaro M."/>
            <person name="Ramirez L."/>
            <person name="Pisabarro A.G."/>
            <person name="Kuo A."/>
            <person name="Tritt A."/>
            <person name="Lipzen A."/>
            <person name="He G."/>
            <person name="Yan M."/>
            <person name="Ng V."/>
            <person name="Cullen D."/>
            <person name="Martin F."/>
            <person name="Rosso M.-N."/>
            <person name="Henrissat B."/>
            <person name="Hibbett D."/>
            <person name="Martinez A.T."/>
            <person name="Grigoriev I.V."/>
        </authorList>
    </citation>
    <scope>NUCLEOTIDE SEQUENCE</scope>
    <source>
        <strain evidence="2">AH 40177</strain>
    </source>
</reference>
<comment type="caution">
    <text evidence="2">The sequence shown here is derived from an EMBL/GenBank/DDBJ whole genome shotgun (WGS) entry which is preliminary data.</text>
</comment>
<feature type="region of interest" description="Disordered" evidence="1">
    <location>
        <begin position="73"/>
        <end position="93"/>
    </location>
</feature>
<dbReference type="Proteomes" id="UP000772434">
    <property type="component" value="Unassembled WGS sequence"/>
</dbReference>
<dbReference type="Gene3D" id="3.80.10.10">
    <property type="entry name" value="Ribonuclease Inhibitor"/>
    <property type="match status" value="1"/>
</dbReference>
<proteinExistence type="predicted"/>
<sequence>MKHHLMKGLTIRIPNAPLTAFADRDINITPLLEHSSVNPSDFTTPITPVSAFGEEVKGVNGLVRSRLQVSRRNMNSQARVSPKASSLHSPHIRTPVDTLQTPRALRAPLGASPLSASGWRRLPVEILTEIFTHCLPSKHIIPPSSLIMEAPLVLLSVCREWRAVALSTPRLWCSPRIRLPSSGHLTDAKLKPHHTGIEQWLDRSGSLPLFLSLMIHRGPQSESAELGNDTLELIASLMQCSHRLVDLTIFSSSTMYDFLQSTVILETEFPALKSMTVVHSTAGRHPTEDSTLSSLMLISKKSMPKLEKFCLCGFNSAVIGHLTRTHSWSPNIKHLVLCSSSGMSVLDGWRLGPADIVSILSQNPQLSSFHATVTLNSDYRIYGLLQLSDSVLNLPSLLHLNLQFMVPPNDALHAHPDPDMHHLFKCISCPSLKTLSVAYAGVPSLTEVPFLPWLSDPKVSRIDKLRELNLSISMTPTALTECLILLPSSLRVLEIVDLGQIDVDSTGTMFGHTVRDSHLDLLTRNDSQDNFHLDVCPNLKIFRLIISRFLVSTCLTPRASDSDVSETQLKRKKNMGVSRAVLQRFIDSRTQSTGNGTRKARTIRECEVLLSPTSSTYYKLDSL</sequence>